<dbReference type="AlphaFoldDB" id="A0A834NAE0"/>
<evidence type="ECO:0000313" key="3">
    <source>
        <dbReference type="EMBL" id="KAF7401735.1"/>
    </source>
</evidence>
<dbReference type="EMBL" id="JACSDZ010000006">
    <property type="protein sequence ID" value="KAF7401735.1"/>
    <property type="molecule type" value="Genomic_DNA"/>
</dbReference>
<proteinExistence type="predicted"/>
<feature type="compositionally biased region" description="Basic and acidic residues" evidence="1">
    <location>
        <begin position="57"/>
        <end position="70"/>
    </location>
</feature>
<sequence length="162" mass="17216">MVLLVVVGWLVSSGSDADAQRVVSKGGSEKDTSRVGIGIQIREDEQKMGLFEDSVSRMECSDEKENEKVRTGGSGDGGGGGDGSRGWESIEKLPNYTRIWRRKRGSTRGGARDGLASILEKLLQTESNLSLALCAVLMVGKLVGRCARSLLELQGAVFAGVA</sequence>
<reference evidence="3" key="1">
    <citation type="journal article" date="2020" name="G3 (Bethesda)">
        <title>High-Quality Assemblies for Three Invasive Social Wasps from the &lt;i&gt;Vespula&lt;/i&gt; Genus.</title>
        <authorList>
            <person name="Harrop T.W.R."/>
            <person name="Guhlin J."/>
            <person name="McLaughlin G.M."/>
            <person name="Permina E."/>
            <person name="Stockwell P."/>
            <person name="Gilligan J."/>
            <person name="Le Lec M.F."/>
            <person name="Gruber M.A.M."/>
            <person name="Quinn O."/>
            <person name="Lovegrove M."/>
            <person name="Duncan E.J."/>
            <person name="Remnant E.J."/>
            <person name="Van Eeckhoven J."/>
            <person name="Graham B."/>
            <person name="Knapp R.A."/>
            <person name="Langford K.W."/>
            <person name="Kronenberg Z."/>
            <person name="Press M.O."/>
            <person name="Eacker S.M."/>
            <person name="Wilson-Rankin E.E."/>
            <person name="Purcell J."/>
            <person name="Lester P.J."/>
            <person name="Dearden P.K."/>
        </authorList>
    </citation>
    <scope>NUCLEOTIDE SEQUENCE</scope>
    <source>
        <strain evidence="3">Linc-1</strain>
    </source>
</reference>
<dbReference type="Proteomes" id="UP000617340">
    <property type="component" value="Unassembled WGS sequence"/>
</dbReference>
<protein>
    <submittedName>
        <fullName evidence="3">Uncharacterized protein</fullName>
    </submittedName>
</protein>
<evidence type="ECO:0000313" key="4">
    <source>
        <dbReference type="Proteomes" id="UP000617340"/>
    </source>
</evidence>
<accession>A0A834NAE0</accession>
<comment type="caution">
    <text evidence="3">The sequence shown here is derived from an EMBL/GenBank/DDBJ whole genome shotgun (WGS) entry which is preliminary data.</text>
</comment>
<keyword evidence="2" id="KW-0732">Signal</keyword>
<feature type="chain" id="PRO_5032916528" evidence="2">
    <location>
        <begin position="20"/>
        <end position="162"/>
    </location>
</feature>
<organism evidence="3 4">
    <name type="scientific">Vespula germanica</name>
    <name type="common">German yellow jacket</name>
    <name type="synonym">Paravespula germanica</name>
    <dbReference type="NCBI Taxonomy" id="30212"/>
    <lineage>
        <taxon>Eukaryota</taxon>
        <taxon>Metazoa</taxon>
        <taxon>Ecdysozoa</taxon>
        <taxon>Arthropoda</taxon>
        <taxon>Hexapoda</taxon>
        <taxon>Insecta</taxon>
        <taxon>Pterygota</taxon>
        <taxon>Neoptera</taxon>
        <taxon>Endopterygota</taxon>
        <taxon>Hymenoptera</taxon>
        <taxon>Apocrita</taxon>
        <taxon>Aculeata</taxon>
        <taxon>Vespoidea</taxon>
        <taxon>Vespidae</taxon>
        <taxon>Vespinae</taxon>
        <taxon>Vespula</taxon>
    </lineage>
</organism>
<evidence type="ECO:0000256" key="1">
    <source>
        <dbReference type="SAM" id="MobiDB-lite"/>
    </source>
</evidence>
<keyword evidence="4" id="KW-1185">Reference proteome</keyword>
<gene>
    <name evidence="3" type="ORF">HZH68_007555</name>
</gene>
<name>A0A834NAE0_VESGE</name>
<evidence type="ECO:0000256" key="2">
    <source>
        <dbReference type="SAM" id="SignalP"/>
    </source>
</evidence>
<feature type="compositionally biased region" description="Gly residues" evidence="1">
    <location>
        <begin position="72"/>
        <end position="84"/>
    </location>
</feature>
<feature type="region of interest" description="Disordered" evidence="1">
    <location>
        <begin position="57"/>
        <end position="89"/>
    </location>
</feature>
<feature type="signal peptide" evidence="2">
    <location>
        <begin position="1"/>
        <end position="19"/>
    </location>
</feature>